<feature type="signal peptide" evidence="2">
    <location>
        <begin position="1"/>
        <end position="30"/>
    </location>
</feature>
<keyword evidence="2" id="KW-0732">Signal</keyword>
<feature type="region of interest" description="Disordered" evidence="1">
    <location>
        <begin position="209"/>
        <end position="230"/>
    </location>
</feature>
<dbReference type="Gramene" id="PNW70865">
    <property type="protein sequence ID" value="PNW70865"/>
    <property type="gene ID" value="CHLRE_17g736700v5"/>
</dbReference>
<dbReference type="RefSeq" id="XP_042915019.1">
    <property type="nucleotide sequence ID" value="XM_043072560.1"/>
</dbReference>
<keyword evidence="4" id="KW-1185">Reference proteome</keyword>
<name>A0A2K3CRF9_CHLRE</name>
<dbReference type="EMBL" id="CM008978">
    <property type="protein sequence ID" value="PNW70865.1"/>
    <property type="molecule type" value="Genomic_DNA"/>
</dbReference>
<evidence type="ECO:0000256" key="1">
    <source>
        <dbReference type="SAM" id="MobiDB-lite"/>
    </source>
</evidence>
<dbReference type="KEGG" id="cre:CHLRE_17g736700v5"/>
<dbReference type="GeneID" id="66057136"/>
<protein>
    <submittedName>
        <fullName evidence="3">Uncharacterized protein</fullName>
    </submittedName>
</protein>
<feature type="chain" id="PRO_5014433995" evidence="2">
    <location>
        <begin position="31"/>
        <end position="363"/>
    </location>
</feature>
<dbReference type="OrthoDB" id="565904at2759"/>
<dbReference type="Proteomes" id="UP000006906">
    <property type="component" value="Chromosome 17"/>
</dbReference>
<accession>A0A2K3CRF9</accession>
<dbReference type="InterPro" id="IPR012674">
    <property type="entry name" value="Calycin"/>
</dbReference>
<dbReference type="Gene3D" id="2.40.128.20">
    <property type="match status" value="1"/>
</dbReference>
<evidence type="ECO:0000313" key="3">
    <source>
        <dbReference type="EMBL" id="PNW70865.1"/>
    </source>
</evidence>
<organism evidence="3 4">
    <name type="scientific">Chlamydomonas reinhardtii</name>
    <name type="common">Chlamydomonas smithii</name>
    <dbReference type="NCBI Taxonomy" id="3055"/>
    <lineage>
        <taxon>Eukaryota</taxon>
        <taxon>Viridiplantae</taxon>
        <taxon>Chlorophyta</taxon>
        <taxon>core chlorophytes</taxon>
        <taxon>Chlorophyceae</taxon>
        <taxon>CS clade</taxon>
        <taxon>Chlamydomonadales</taxon>
        <taxon>Chlamydomonadaceae</taxon>
        <taxon>Chlamydomonas</taxon>
    </lineage>
</organism>
<gene>
    <name evidence="3" type="ORF">CHLRE_17g736700v5</name>
</gene>
<sequence length="363" mass="36093">MTLAKLQSRSAAAAAAAAAALLLALALAAAQPTASPPPAPRSPSLTLTPRNETGSNATEAALAAAAAARAAALPRPATAGGSNASSCPPANFTGVPGLDVRGYIAAPWYVQKQLPLDYQPPDELFCVKAEYELRNPANISDGLLVSNYANRGGVNGPYQGSSKFDRSANSSRLIALPDDTPDASDGKLLVGPEALLNLTLPSGAAAGGAAGLPGGGPPPAGKAPAGSTSGAAAGSPLWRAAFGPYWVVAVGPSQNATLKYDWAIISGGAPMYPGLPDPDTGKPLCTTVPPPGTPANTTSLLFPGARGSAAVGVRERRGAVAALGKAASRPPGRNYDVGGECCTDIERLGGKSSSPGDLTIDCL</sequence>
<reference evidence="3 4" key="1">
    <citation type="journal article" date="2007" name="Science">
        <title>The Chlamydomonas genome reveals the evolution of key animal and plant functions.</title>
        <authorList>
            <person name="Merchant S.S."/>
            <person name="Prochnik S.E."/>
            <person name="Vallon O."/>
            <person name="Harris E.H."/>
            <person name="Karpowicz S.J."/>
            <person name="Witman G.B."/>
            <person name="Terry A."/>
            <person name="Salamov A."/>
            <person name="Fritz-Laylin L.K."/>
            <person name="Marechal-Drouard L."/>
            <person name="Marshall W.F."/>
            <person name="Qu L.H."/>
            <person name="Nelson D.R."/>
            <person name="Sanderfoot A.A."/>
            <person name="Spalding M.H."/>
            <person name="Kapitonov V.V."/>
            <person name="Ren Q."/>
            <person name="Ferris P."/>
            <person name="Lindquist E."/>
            <person name="Shapiro H."/>
            <person name="Lucas S.M."/>
            <person name="Grimwood J."/>
            <person name="Schmutz J."/>
            <person name="Cardol P."/>
            <person name="Cerutti H."/>
            <person name="Chanfreau G."/>
            <person name="Chen C.L."/>
            <person name="Cognat V."/>
            <person name="Croft M.T."/>
            <person name="Dent R."/>
            <person name="Dutcher S."/>
            <person name="Fernandez E."/>
            <person name="Fukuzawa H."/>
            <person name="Gonzalez-Ballester D."/>
            <person name="Gonzalez-Halphen D."/>
            <person name="Hallmann A."/>
            <person name="Hanikenne M."/>
            <person name="Hippler M."/>
            <person name="Inwood W."/>
            <person name="Jabbari K."/>
            <person name="Kalanon M."/>
            <person name="Kuras R."/>
            <person name="Lefebvre P.A."/>
            <person name="Lemaire S.D."/>
            <person name="Lobanov A.V."/>
            <person name="Lohr M."/>
            <person name="Manuell A."/>
            <person name="Meier I."/>
            <person name="Mets L."/>
            <person name="Mittag M."/>
            <person name="Mittelmeier T."/>
            <person name="Moroney J.V."/>
            <person name="Moseley J."/>
            <person name="Napoli C."/>
            <person name="Nedelcu A.M."/>
            <person name="Niyogi K."/>
            <person name="Novoselov S.V."/>
            <person name="Paulsen I.T."/>
            <person name="Pazour G."/>
            <person name="Purton S."/>
            <person name="Ral J.P."/>
            <person name="Riano-Pachon D.M."/>
            <person name="Riekhof W."/>
            <person name="Rymarquis L."/>
            <person name="Schroda M."/>
            <person name="Stern D."/>
            <person name="Umen J."/>
            <person name="Willows R."/>
            <person name="Wilson N."/>
            <person name="Zimmer S.L."/>
            <person name="Allmer J."/>
            <person name="Balk J."/>
            <person name="Bisova K."/>
            <person name="Chen C.J."/>
            <person name="Elias M."/>
            <person name="Gendler K."/>
            <person name="Hauser C."/>
            <person name="Lamb M.R."/>
            <person name="Ledford H."/>
            <person name="Long J.C."/>
            <person name="Minagawa J."/>
            <person name="Page M.D."/>
            <person name="Pan J."/>
            <person name="Pootakham W."/>
            <person name="Roje S."/>
            <person name="Rose A."/>
            <person name="Stahlberg E."/>
            <person name="Terauchi A.M."/>
            <person name="Yang P."/>
            <person name="Ball S."/>
            <person name="Bowler C."/>
            <person name="Dieckmann C.L."/>
            <person name="Gladyshev V.N."/>
            <person name="Green P."/>
            <person name="Jorgensen R."/>
            <person name="Mayfield S."/>
            <person name="Mueller-Roeber B."/>
            <person name="Rajamani S."/>
            <person name="Sayre R.T."/>
            <person name="Brokstein P."/>
            <person name="Dubchak I."/>
            <person name="Goodstein D."/>
            <person name="Hornick L."/>
            <person name="Huang Y.W."/>
            <person name="Jhaveri J."/>
            <person name="Luo Y."/>
            <person name="Martinez D."/>
            <person name="Ngau W.C."/>
            <person name="Otillar B."/>
            <person name="Poliakov A."/>
            <person name="Porter A."/>
            <person name="Szajkowski L."/>
            <person name="Werner G."/>
            <person name="Zhou K."/>
            <person name="Grigoriev I.V."/>
            <person name="Rokhsar D.S."/>
            <person name="Grossman A.R."/>
        </authorList>
    </citation>
    <scope>NUCLEOTIDE SEQUENCE [LARGE SCALE GENOMIC DNA]</scope>
    <source>
        <strain evidence="4">CC-503</strain>
    </source>
</reference>
<proteinExistence type="predicted"/>
<evidence type="ECO:0000256" key="2">
    <source>
        <dbReference type="SAM" id="SignalP"/>
    </source>
</evidence>
<dbReference type="AlphaFoldDB" id="A0A2K3CRF9"/>
<dbReference type="InParanoid" id="A0A2K3CRF9"/>
<evidence type="ECO:0000313" key="4">
    <source>
        <dbReference type="Proteomes" id="UP000006906"/>
    </source>
</evidence>
<feature type="region of interest" description="Disordered" evidence="1">
    <location>
        <begin position="32"/>
        <end position="56"/>
    </location>
</feature>